<feature type="region of interest" description="Disordered" evidence="1">
    <location>
        <begin position="789"/>
        <end position="811"/>
    </location>
</feature>
<evidence type="ECO:0000313" key="4">
    <source>
        <dbReference type="Proteomes" id="UP000319257"/>
    </source>
</evidence>
<dbReference type="STRING" id="1093900.A0A507APA3"/>
<dbReference type="OrthoDB" id="5419219at2759"/>
<keyword evidence="2" id="KW-0812">Transmembrane</keyword>
<name>A0A507APA3_9PEZI</name>
<protein>
    <submittedName>
        <fullName evidence="3">Uncharacterized protein</fullName>
    </submittedName>
</protein>
<reference evidence="3 4" key="1">
    <citation type="submission" date="2019-06" db="EMBL/GenBank/DDBJ databases">
        <title>Draft genome sequence of the filamentous fungus Phialemoniopsis curvata isolated from diesel fuel.</title>
        <authorList>
            <person name="Varaljay V.A."/>
            <person name="Lyon W.J."/>
            <person name="Crouch A.L."/>
            <person name="Drake C.E."/>
            <person name="Hollomon J.M."/>
            <person name="Nadeau L.J."/>
            <person name="Nunn H.S."/>
            <person name="Stevenson B.S."/>
            <person name="Bojanowski C.L."/>
            <person name="Crookes-Goodson W.J."/>
        </authorList>
    </citation>
    <scope>NUCLEOTIDE SEQUENCE [LARGE SCALE GENOMIC DNA]</scope>
    <source>
        <strain evidence="3 4">D216</strain>
    </source>
</reference>
<organism evidence="3 4">
    <name type="scientific">Thyridium curvatum</name>
    <dbReference type="NCBI Taxonomy" id="1093900"/>
    <lineage>
        <taxon>Eukaryota</taxon>
        <taxon>Fungi</taxon>
        <taxon>Dikarya</taxon>
        <taxon>Ascomycota</taxon>
        <taxon>Pezizomycotina</taxon>
        <taxon>Sordariomycetes</taxon>
        <taxon>Sordariomycetidae</taxon>
        <taxon>Thyridiales</taxon>
        <taxon>Thyridiaceae</taxon>
        <taxon>Thyridium</taxon>
    </lineage>
</organism>
<dbReference type="RefSeq" id="XP_030994436.1">
    <property type="nucleotide sequence ID" value="XM_031143945.1"/>
</dbReference>
<dbReference type="InParanoid" id="A0A507APA3"/>
<feature type="transmembrane region" description="Helical" evidence="2">
    <location>
        <begin position="607"/>
        <end position="628"/>
    </location>
</feature>
<dbReference type="EMBL" id="SKBQ01000003">
    <property type="protein sequence ID" value="TPX12725.1"/>
    <property type="molecule type" value="Genomic_DNA"/>
</dbReference>
<keyword evidence="2" id="KW-0472">Membrane</keyword>
<feature type="compositionally biased region" description="Polar residues" evidence="1">
    <location>
        <begin position="36"/>
        <end position="49"/>
    </location>
</feature>
<keyword evidence="4" id="KW-1185">Reference proteome</keyword>
<evidence type="ECO:0000256" key="2">
    <source>
        <dbReference type="SAM" id="Phobius"/>
    </source>
</evidence>
<dbReference type="GeneID" id="41968349"/>
<evidence type="ECO:0000313" key="3">
    <source>
        <dbReference type="EMBL" id="TPX12725.1"/>
    </source>
</evidence>
<feature type="region of interest" description="Disordered" evidence="1">
    <location>
        <begin position="1"/>
        <end position="49"/>
    </location>
</feature>
<comment type="caution">
    <text evidence="3">The sequence shown here is derived from an EMBL/GenBank/DDBJ whole genome shotgun (WGS) entry which is preliminary data.</text>
</comment>
<feature type="compositionally biased region" description="Acidic residues" evidence="1">
    <location>
        <begin position="789"/>
        <end position="800"/>
    </location>
</feature>
<feature type="transmembrane region" description="Helical" evidence="2">
    <location>
        <begin position="640"/>
        <end position="657"/>
    </location>
</feature>
<keyword evidence="2" id="KW-1133">Transmembrane helix</keyword>
<proteinExistence type="predicted"/>
<sequence length="842" mass="94969">MSDAHTSESQSLDVESGRVRINVPVDEKPAPPSKFWSRNASSGNEDGEISSSIRQRRMLVNVISREARKFDFDEEEIFKITQNYKKYEYANLKLKDLRKFDDCEPYGLADEAHESLLKKEIHKLCLVAASQEPYLFSSGGHFKGVGAEDYQDVANVLDQVYSNNAILRHDTEQIALEKTAGMSMSVAIEDFKQTRTLLLSRYDVDEDFIEGSQPVLLEPPSRNKEAYHTMVDYLLGSIARVWVRSASGSYWDNHMLAVLAAWAVKLKVIAYDPHRAAVTSLANGEDILDQVVEGGATKKPMLIKVRIGEGRDAHEKEYSALNERDDIVSRYYREKILIRRSLEPLLQFVINAMFDRYKFRASGPIESFEMCALVYKTGLDGVTTTINHDRYGDIHTSCEPAHINNMYSAMVLLMQNLEAIRQMQSTETRVVDTNTEPPAVGATLNWNWRDKSGSTKTSEGRFQFHRIDDIITIAIAVCMSTVYMADSIGRAVPVLGSGTTEEAPIMQFTPPPRAFQAVFHLSTEEYLRRQRTLSQTLTQNPEVRSLASSPLRHGIRAGTNLMLHRNSDLSADTRARTRDILDDYAKQKMKMDTWIIDETSISIKCRAYVLSVIIGAATLVCGAMAIPFTVGEEIRGVDPFQITSFSWILAGFLVILAKSRYVSEWPWHDFLRGQIVCTSIQDVQDVSGVDPQIILMYLLHGERQHILKTRGPFNGMFFNRESQGLPFSIDVPVQLSTMLASGFLILKVINEEGEHLISVDVRKGSRARAVRTGVPGEYMAHLHLDEDIVESDDDENDDGGDETKKANARSRRKQEGQPLLLFTEDIVWTKTVGFFIRDVKFG</sequence>
<evidence type="ECO:0000256" key="1">
    <source>
        <dbReference type="SAM" id="MobiDB-lite"/>
    </source>
</evidence>
<accession>A0A507APA3</accession>
<dbReference type="Proteomes" id="UP000319257">
    <property type="component" value="Unassembled WGS sequence"/>
</dbReference>
<dbReference type="AlphaFoldDB" id="A0A507APA3"/>
<gene>
    <name evidence="3" type="ORF">E0L32_000902</name>
</gene>